<keyword evidence="8" id="KW-0804">Transcription</keyword>
<dbReference type="FunFam" id="3.30.160.60:FF:002063">
    <property type="entry name" value="RB associated KRAB zinc finger"/>
    <property type="match status" value="1"/>
</dbReference>
<dbReference type="EMBL" id="BSXN01003352">
    <property type="protein sequence ID" value="GME79081.1"/>
    <property type="molecule type" value="Genomic_DNA"/>
</dbReference>
<evidence type="ECO:0000256" key="10">
    <source>
        <dbReference type="PROSITE-ProRule" id="PRU00042"/>
    </source>
</evidence>
<dbReference type="GO" id="GO:0000978">
    <property type="term" value="F:RNA polymerase II cis-regulatory region sequence-specific DNA binding"/>
    <property type="evidence" value="ECO:0007669"/>
    <property type="project" value="TreeGrafter"/>
</dbReference>
<dbReference type="PANTHER" id="PTHR19818:SF139">
    <property type="entry name" value="PAIR-RULE PROTEIN ODD-PAIRED"/>
    <property type="match status" value="1"/>
</dbReference>
<keyword evidence="14" id="KW-1185">Reference proteome</keyword>
<evidence type="ECO:0000256" key="8">
    <source>
        <dbReference type="ARBA" id="ARBA00023163"/>
    </source>
</evidence>
<evidence type="ECO:0000259" key="12">
    <source>
        <dbReference type="PROSITE" id="PS50157"/>
    </source>
</evidence>
<feature type="domain" description="C2H2-type" evidence="12">
    <location>
        <begin position="496"/>
        <end position="521"/>
    </location>
</feature>
<dbReference type="PROSITE" id="PS50157">
    <property type="entry name" value="ZINC_FINGER_C2H2_2"/>
    <property type="match status" value="4"/>
</dbReference>
<dbReference type="InterPro" id="IPR036236">
    <property type="entry name" value="Znf_C2H2_sf"/>
</dbReference>
<organism evidence="13 14">
    <name type="scientific">Candida boidinii</name>
    <name type="common">Yeast</name>
    <dbReference type="NCBI Taxonomy" id="5477"/>
    <lineage>
        <taxon>Eukaryota</taxon>
        <taxon>Fungi</taxon>
        <taxon>Dikarya</taxon>
        <taxon>Ascomycota</taxon>
        <taxon>Saccharomycotina</taxon>
        <taxon>Pichiomycetes</taxon>
        <taxon>Pichiales</taxon>
        <taxon>Pichiaceae</taxon>
        <taxon>Ogataea</taxon>
        <taxon>Ogataea/Candida clade</taxon>
    </lineage>
</organism>
<accession>A0A9W6WJZ9</accession>
<dbReference type="AlphaFoldDB" id="A0A9W6WJZ9"/>
<dbReference type="Proteomes" id="UP001165120">
    <property type="component" value="Unassembled WGS sequence"/>
</dbReference>
<dbReference type="GO" id="GO:0008270">
    <property type="term" value="F:zinc ion binding"/>
    <property type="evidence" value="ECO:0007669"/>
    <property type="project" value="UniProtKB-KW"/>
</dbReference>
<dbReference type="GO" id="GO:0005634">
    <property type="term" value="C:nucleus"/>
    <property type="evidence" value="ECO:0007669"/>
    <property type="project" value="UniProtKB-SubCell"/>
</dbReference>
<feature type="compositionally biased region" description="Polar residues" evidence="11">
    <location>
        <begin position="113"/>
        <end position="122"/>
    </location>
</feature>
<evidence type="ECO:0000313" key="13">
    <source>
        <dbReference type="EMBL" id="GME79081.1"/>
    </source>
</evidence>
<evidence type="ECO:0000256" key="9">
    <source>
        <dbReference type="ARBA" id="ARBA00023242"/>
    </source>
</evidence>
<feature type="domain" description="C2H2-type" evidence="12">
    <location>
        <begin position="412"/>
        <end position="439"/>
    </location>
</feature>
<evidence type="ECO:0000256" key="4">
    <source>
        <dbReference type="ARBA" id="ARBA00022737"/>
    </source>
</evidence>
<comment type="similarity">
    <text evidence="2">Belongs to the krueppel C2H2-type zinc-finger protein family.</text>
</comment>
<dbReference type="GO" id="GO:0045944">
    <property type="term" value="P:positive regulation of transcription by RNA polymerase II"/>
    <property type="evidence" value="ECO:0007669"/>
    <property type="project" value="UniProtKB-ARBA"/>
</dbReference>
<dbReference type="SUPFAM" id="SSF57667">
    <property type="entry name" value="beta-beta-alpha zinc fingers"/>
    <property type="match status" value="2"/>
</dbReference>
<feature type="region of interest" description="Disordered" evidence="11">
    <location>
        <begin position="76"/>
        <end position="163"/>
    </location>
</feature>
<dbReference type="SMART" id="SM00355">
    <property type="entry name" value="ZnF_C2H2"/>
    <property type="match status" value="6"/>
</dbReference>
<dbReference type="PROSITE" id="PS00028">
    <property type="entry name" value="ZINC_FINGER_C2H2_1"/>
    <property type="match status" value="3"/>
</dbReference>
<evidence type="ECO:0000313" key="14">
    <source>
        <dbReference type="Proteomes" id="UP001165120"/>
    </source>
</evidence>
<comment type="caution">
    <text evidence="13">The sequence shown here is derived from an EMBL/GenBank/DDBJ whole genome shotgun (WGS) entry which is preliminary data.</text>
</comment>
<proteinExistence type="inferred from homology"/>
<comment type="subcellular location">
    <subcellularLocation>
        <location evidence="1">Nucleus</location>
    </subcellularLocation>
</comment>
<name>A0A9W6WJZ9_CANBO</name>
<dbReference type="Pfam" id="PF00096">
    <property type="entry name" value="zf-C2H2"/>
    <property type="match status" value="3"/>
</dbReference>
<dbReference type="FunFam" id="3.30.160.60:FF:002343">
    <property type="entry name" value="Zinc finger protein 33A"/>
    <property type="match status" value="1"/>
</dbReference>
<keyword evidence="9" id="KW-0539">Nucleus</keyword>
<dbReference type="InterPro" id="IPR013087">
    <property type="entry name" value="Znf_C2H2_type"/>
</dbReference>
<evidence type="ECO:0000256" key="7">
    <source>
        <dbReference type="ARBA" id="ARBA00023015"/>
    </source>
</evidence>
<evidence type="ECO:0000256" key="11">
    <source>
        <dbReference type="SAM" id="MobiDB-lite"/>
    </source>
</evidence>
<feature type="compositionally biased region" description="Low complexity" evidence="11">
    <location>
        <begin position="127"/>
        <end position="155"/>
    </location>
</feature>
<keyword evidence="3" id="KW-0479">Metal-binding</keyword>
<keyword evidence="7" id="KW-0805">Transcription regulation</keyword>
<feature type="domain" description="C2H2-type" evidence="12">
    <location>
        <begin position="440"/>
        <end position="467"/>
    </location>
</feature>
<sequence>MTSLTIICDDDIQFDAPGGNNTNISNSNGLSERKRKISSNNKCFVPDANSKKLNLNSNNDSSRNHLVQRLPHLHSHNISRGRPKVPHLHNHGHRHAHHHHHHHHYHTDSHQHTNGAVSNSSVKKQKSATPTSPASSSSLSSSSSSASSPGYSSSDSHSENESKYNIKNECDETDLASAQFTIAKPCKWVNKDNLNGDDNPPEDQSNGGRGRTESKCDGFNFHSNDELYKHLLEDHIHHNHQDEKSRQEREQEHEQEEPVVKKEDDGETHLFNDEQLYSCEWLGCMFSSNRLEDLLDHVPKSHGFTSDMIKKSENDFMLTETGNYIPKLKSQIKTEYNNDNVHIGLDADEDDHDCSEECHHVCDWVTNQTEVIQNGATPIKCGEVFKETGDLTNHIINQHIGSGKSKYTCCWSECPRNCKEFSQRQKIIRHLHTHTKHKPFVCLQCGKKFSLELMLKQHVRTHTGEKPYKCQQCGKFFKTSSSLTIHSRTHTGEKPLICKICGKGFNESSNLNKHMKIHDQK</sequence>
<feature type="region of interest" description="Disordered" evidence="11">
    <location>
        <begin position="238"/>
        <end position="267"/>
    </location>
</feature>
<evidence type="ECO:0000256" key="5">
    <source>
        <dbReference type="ARBA" id="ARBA00022771"/>
    </source>
</evidence>
<dbReference type="PANTHER" id="PTHR19818">
    <property type="entry name" value="ZINC FINGER PROTEIN ZIC AND GLI"/>
    <property type="match status" value="1"/>
</dbReference>
<feature type="region of interest" description="Disordered" evidence="11">
    <location>
        <begin position="189"/>
        <end position="217"/>
    </location>
</feature>
<keyword evidence="4" id="KW-0677">Repeat</keyword>
<evidence type="ECO:0000256" key="3">
    <source>
        <dbReference type="ARBA" id="ARBA00022723"/>
    </source>
</evidence>
<evidence type="ECO:0000256" key="1">
    <source>
        <dbReference type="ARBA" id="ARBA00004123"/>
    </source>
</evidence>
<gene>
    <name evidence="13" type="ORF">Cboi02_000601200</name>
</gene>
<dbReference type="FunFam" id="3.30.160.60:FF:000557">
    <property type="entry name" value="zinc finger and SCAN domain-containing protein 29"/>
    <property type="match status" value="1"/>
</dbReference>
<evidence type="ECO:0000256" key="2">
    <source>
        <dbReference type="ARBA" id="ARBA00006991"/>
    </source>
</evidence>
<keyword evidence="6" id="KW-0862">Zinc</keyword>
<dbReference type="Gene3D" id="3.30.160.60">
    <property type="entry name" value="Classic Zinc Finger"/>
    <property type="match status" value="4"/>
</dbReference>
<dbReference type="InterPro" id="IPR050329">
    <property type="entry name" value="GLI_C2H2-zinc-finger"/>
</dbReference>
<feature type="compositionally biased region" description="Basic residues" evidence="11">
    <location>
        <begin position="76"/>
        <end position="105"/>
    </location>
</feature>
<feature type="compositionally biased region" description="Low complexity" evidence="11">
    <location>
        <begin position="51"/>
        <end position="61"/>
    </location>
</feature>
<reference evidence="13" key="1">
    <citation type="submission" date="2023-04" db="EMBL/GenBank/DDBJ databases">
        <title>Candida boidinii NBRC 10035.</title>
        <authorList>
            <person name="Ichikawa N."/>
            <person name="Sato H."/>
            <person name="Tonouchi N."/>
        </authorList>
    </citation>
    <scope>NUCLEOTIDE SEQUENCE</scope>
    <source>
        <strain evidence="13">NBRC 10035</strain>
    </source>
</reference>
<keyword evidence="5 10" id="KW-0863">Zinc-finger</keyword>
<protein>
    <submittedName>
        <fullName evidence="13">Unnamed protein product</fullName>
    </submittedName>
</protein>
<dbReference type="GO" id="GO:0000981">
    <property type="term" value="F:DNA-binding transcription factor activity, RNA polymerase II-specific"/>
    <property type="evidence" value="ECO:0007669"/>
    <property type="project" value="TreeGrafter"/>
</dbReference>
<feature type="domain" description="C2H2-type" evidence="12">
    <location>
        <begin position="468"/>
        <end position="495"/>
    </location>
</feature>
<evidence type="ECO:0000256" key="6">
    <source>
        <dbReference type="ARBA" id="ARBA00022833"/>
    </source>
</evidence>
<feature type="region of interest" description="Disordered" evidence="11">
    <location>
        <begin position="42"/>
        <end position="63"/>
    </location>
</feature>